<dbReference type="Gene3D" id="3.30.565.10">
    <property type="entry name" value="Histidine kinase-like ATPase, C-terminal domain"/>
    <property type="match status" value="1"/>
</dbReference>
<organism evidence="3 4">
    <name type="scientific">Asanoa siamensis</name>
    <dbReference type="NCBI Taxonomy" id="926357"/>
    <lineage>
        <taxon>Bacteria</taxon>
        <taxon>Bacillati</taxon>
        <taxon>Actinomycetota</taxon>
        <taxon>Actinomycetes</taxon>
        <taxon>Micromonosporales</taxon>
        <taxon>Micromonosporaceae</taxon>
        <taxon>Asanoa</taxon>
    </lineage>
</organism>
<dbReference type="SUPFAM" id="SSF52091">
    <property type="entry name" value="SpoIIaa-like"/>
    <property type="match status" value="1"/>
</dbReference>
<dbReference type="InterPro" id="IPR036890">
    <property type="entry name" value="HATPase_C_sf"/>
</dbReference>
<dbReference type="InterPro" id="IPR036513">
    <property type="entry name" value="STAS_dom_sf"/>
</dbReference>
<evidence type="ECO:0000256" key="1">
    <source>
        <dbReference type="ARBA" id="ARBA00022527"/>
    </source>
</evidence>
<name>A0ABQ4CRW4_9ACTN</name>
<dbReference type="Pfam" id="PF01740">
    <property type="entry name" value="STAS"/>
    <property type="match status" value="1"/>
</dbReference>
<dbReference type="PROSITE" id="PS50801">
    <property type="entry name" value="STAS"/>
    <property type="match status" value="1"/>
</dbReference>
<sequence>MWEGSLLFDTVSHETVVVVTARGTLNGTTSSALSGVLRKRLAGHPDALVLDLAAVAVEDRASLLVLTAVARQASLWPAVPFAVVESRPEVVRSMHRLGIPRSLALIPSVAAALEVIDQGGARPSVREVLPPISGAARHARTVVTGACLEWGFADLVGPACAVVTEFVANATRHAGTTMTLRISRRSRWLLLAVEDGGTGVPEALPMPGADDGGNGRGLALVDALSHRWGWLPSDSGKVVWAVLGV</sequence>
<dbReference type="InterPro" id="IPR002645">
    <property type="entry name" value="STAS_dom"/>
</dbReference>
<dbReference type="InterPro" id="IPR050267">
    <property type="entry name" value="Anti-sigma-factor_SerPK"/>
</dbReference>
<reference evidence="3 4" key="1">
    <citation type="submission" date="2021-01" db="EMBL/GenBank/DDBJ databases">
        <title>Whole genome shotgun sequence of Asanoa siamensis NBRC 107932.</title>
        <authorList>
            <person name="Komaki H."/>
            <person name="Tamura T."/>
        </authorList>
    </citation>
    <scope>NUCLEOTIDE SEQUENCE [LARGE SCALE GENOMIC DNA]</scope>
    <source>
        <strain evidence="3 4">NBRC 107932</strain>
    </source>
</reference>
<accession>A0ABQ4CRW4</accession>
<keyword evidence="1" id="KW-0418">Kinase</keyword>
<keyword evidence="1" id="KW-0723">Serine/threonine-protein kinase</keyword>
<dbReference type="PANTHER" id="PTHR35526">
    <property type="entry name" value="ANTI-SIGMA-F FACTOR RSBW-RELATED"/>
    <property type="match status" value="1"/>
</dbReference>
<evidence type="ECO:0000313" key="3">
    <source>
        <dbReference type="EMBL" id="GIF74041.1"/>
    </source>
</evidence>
<keyword evidence="4" id="KW-1185">Reference proteome</keyword>
<keyword evidence="1" id="KW-0808">Transferase</keyword>
<gene>
    <name evidence="3" type="ORF">Asi02nite_35590</name>
</gene>
<feature type="domain" description="STAS" evidence="2">
    <location>
        <begin position="6"/>
        <end position="116"/>
    </location>
</feature>
<evidence type="ECO:0000313" key="4">
    <source>
        <dbReference type="Proteomes" id="UP000604117"/>
    </source>
</evidence>
<comment type="caution">
    <text evidence="3">The sequence shown here is derived from an EMBL/GenBank/DDBJ whole genome shotgun (WGS) entry which is preliminary data.</text>
</comment>
<protein>
    <submittedName>
        <fullName evidence="3">Anti-anti-sigma factor</fullName>
    </submittedName>
</protein>
<dbReference type="Gene3D" id="3.30.750.24">
    <property type="entry name" value="STAS domain"/>
    <property type="match status" value="1"/>
</dbReference>
<dbReference type="SUPFAM" id="SSF55874">
    <property type="entry name" value="ATPase domain of HSP90 chaperone/DNA topoisomerase II/histidine kinase"/>
    <property type="match status" value="1"/>
</dbReference>
<dbReference type="Pfam" id="PF13581">
    <property type="entry name" value="HATPase_c_2"/>
    <property type="match status" value="1"/>
</dbReference>
<dbReference type="PANTHER" id="PTHR35526:SF3">
    <property type="entry name" value="ANTI-SIGMA-F FACTOR RSBW"/>
    <property type="match status" value="1"/>
</dbReference>
<dbReference type="CDD" id="cd16936">
    <property type="entry name" value="HATPase_RsbW-like"/>
    <property type="match status" value="1"/>
</dbReference>
<proteinExistence type="predicted"/>
<evidence type="ECO:0000259" key="2">
    <source>
        <dbReference type="PROSITE" id="PS50801"/>
    </source>
</evidence>
<dbReference type="InterPro" id="IPR003594">
    <property type="entry name" value="HATPase_dom"/>
</dbReference>
<dbReference type="EMBL" id="BONE01000026">
    <property type="protein sequence ID" value="GIF74041.1"/>
    <property type="molecule type" value="Genomic_DNA"/>
</dbReference>
<dbReference type="RefSeq" id="WP_203714355.1">
    <property type="nucleotide sequence ID" value="NZ_BONE01000026.1"/>
</dbReference>
<dbReference type="Proteomes" id="UP000604117">
    <property type="component" value="Unassembled WGS sequence"/>
</dbReference>